<evidence type="ECO:0000256" key="1">
    <source>
        <dbReference type="ARBA" id="ARBA00022723"/>
    </source>
</evidence>
<dbReference type="InterPro" id="IPR050072">
    <property type="entry name" value="Peptidase_M20A"/>
</dbReference>
<dbReference type="Pfam" id="PF07687">
    <property type="entry name" value="M20_dimer"/>
    <property type="match status" value="1"/>
</dbReference>
<dbReference type="AlphaFoldDB" id="A0A5C5WVB5"/>
<feature type="domain" description="Peptidase M20 dimerisation" evidence="4">
    <location>
        <begin position="204"/>
        <end position="301"/>
    </location>
</feature>
<feature type="active site" description="Proton acceptor" evidence="3">
    <location>
        <position position="168"/>
    </location>
</feature>
<evidence type="ECO:0000256" key="2">
    <source>
        <dbReference type="ARBA" id="ARBA00022801"/>
    </source>
</evidence>
<keyword evidence="5" id="KW-0645">Protease</keyword>
<dbReference type="PANTHER" id="PTHR43808">
    <property type="entry name" value="ACETYLORNITHINE DEACETYLASE"/>
    <property type="match status" value="1"/>
</dbReference>
<evidence type="ECO:0000313" key="6">
    <source>
        <dbReference type="Proteomes" id="UP000316598"/>
    </source>
</evidence>
<protein>
    <submittedName>
        <fullName evidence="5">Carboxypeptidase G2</fullName>
        <ecNumber evidence="5">3.4.17.11</ecNumber>
    </submittedName>
</protein>
<dbReference type="Gene3D" id="3.30.70.360">
    <property type="match status" value="1"/>
</dbReference>
<dbReference type="RefSeq" id="WP_146514054.1">
    <property type="nucleotide sequence ID" value="NZ_SJPI01000001.1"/>
</dbReference>
<keyword evidence="2 5" id="KW-0378">Hydrolase</keyword>
<dbReference type="Gene3D" id="3.40.630.10">
    <property type="entry name" value="Zn peptidases"/>
    <property type="match status" value="1"/>
</dbReference>
<dbReference type="OrthoDB" id="9783294at2"/>
<feature type="active site" evidence="3">
    <location>
        <position position="102"/>
    </location>
</feature>
<dbReference type="GO" id="GO:0046872">
    <property type="term" value="F:metal ion binding"/>
    <property type="evidence" value="ECO:0007669"/>
    <property type="project" value="UniProtKB-KW"/>
</dbReference>
<dbReference type="Proteomes" id="UP000316598">
    <property type="component" value="Unassembled WGS sequence"/>
</dbReference>
<dbReference type="Pfam" id="PF01546">
    <property type="entry name" value="Peptidase_M20"/>
    <property type="match status" value="1"/>
</dbReference>
<dbReference type="PIRSF" id="PIRSF037238">
    <property type="entry name" value="Carboxypeptidase_G2"/>
    <property type="match status" value="1"/>
</dbReference>
<dbReference type="SUPFAM" id="SSF53187">
    <property type="entry name" value="Zn-dependent exopeptidases"/>
    <property type="match status" value="1"/>
</dbReference>
<evidence type="ECO:0000313" key="5">
    <source>
        <dbReference type="EMBL" id="TWT53925.1"/>
    </source>
</evidence>
<dbReference type="InterPro" id="IPR002933">
    <property type="entry name" value="Peptidase_M20"/>
</dbReference>
<reference evidence="5 6" key="1">
    <citation type="submission" date="2019-02" db="EMBL/GenBank/DDBJ databases">
        <title>Deep-cultivation of Planctomycetes and their phenomic and genomic characterization uncovers novel biology.</title>
        <authorList>
            <person name="Wiegand S."/>
            <person name="Jogler M."/>
            <person name="Boedeker C."/>
            <person name="Pinto D."/>
            <person name="Vollmers J."/>
            <person name="Rivas-Marin E."/>
            <person name="Kohn T."/>
            <person name="Peeters S.H."/>
            <person name="Heuer A."/>
            <person name="Rast P."/>
            <person name="Oberbeckmann S."/>
            <person name="Bunk B."/>
            <person name="Jeske O."/>
            <person name="Meyerdierks A."/>
            <person name="Storesund J.E."/>
            <person name="Kallscheuer N."/>
            <person name="Luecker S."/>
            <person name="Lage O.M."/>
            <person name="Pohl T."/>
            <person name="Merkel B.J."/>
            <person name="Hornburger P."/>
            <person name="Mueller R.-W."/>
            <person name="Bruemmer F."/>
            <person name="Labrenz M."/>
            <person name="Spormann A.M."/>
            <person name="Op Den Camp H."/>
            <person name="Overmann J."/>
            <person name="Amann R."/>
            <person name="Jetten M.S.M."/>
            <person name="Mascher T."/>
            <person name="Medema M.H."/>
            <person name="Devos D.P."/>
            <person name="Kaster A.-K."/>
            <person name="Ovreas L."/>
            <person name="Rohde M."/>
            <person name="Galperin M.Y."/>
            <person name="Jogler C."/>
        </authorList>
    </citation>
    <scope>NUCLEOTIDE SEQUENCE [LARGE SCALE GENOMIC DNA]</scope>
    <source>
        <strain evidence="5 6">Pla22</strain>
    </source>
</reference>
<organism evidence="5 6">
    <name type="scientific">Rubripirellula amarantea</name>
    <dbReference type="NCBI Taxonomy" id="2527999"/>
    <lineage>
        <taxon>Bacteria</taxon>
        <taxon>Pseudomonadati</taxon>
        <taxon>Planctomycetota</taxon>
        <taxon>Planctomycetia</taxon>
        <taxon>Pirellulales</taxon>
        <taxon>Pirellulaceae</taxon>
        <taxon>Rubripirellula</taxon>
    </lineage>
</organism>
<dbReference type="PANTHER" id="PTHR43808:SF9">
    <property type="entry name" value="BLL0789 PROTEIN"/>
    <property type="match status" value="1"/>
</dbReference>
<dbReference type="GO" id="GO:0004180">
    <property type="term" value="F:carboxypeptidase activity"/>
    <property type="evidence" value="ECO:0007669"/>
    <property type="project" value="UniProtKB-KW"/>
</dbReference>
<evidence type="ECO:0000256" key="3">
    <source>
        <dbReference type="PIRSR" id="PIRSR037238-1"/>
    </source>
</evidence>
<keyword evidence="1" id="KW-0479">Metal-binding</keyword>
<dbReference type="NCBIfam" id="NF005602">
    <property type="entry name" value="PRK07338.1"/>
    <property type="match status" value="1"/>
</dbReference>
<keyword evidence="5" id="KW-0121">Carboxypeptidase</keyword>
<name>A0A5C5WVB5_9BACT</name>
<keyword evidence="6" id="KW-1185">Reference proteome</keyword>
<accession>A0A5C5WVB5</accession>
<dbReference type="EC" id="3.4.17.11" evidence="5"/>
<dbReference type="SUPFAM" id="SSF55031">
    <property type="entry name" value="Bacterial exopeptidase dimerisation domain"/>
    <property type="match status" value="1"/>
</dbReference>
<dbReference type="InterPro" id="IPR036264">
    <property type="entry name" value="Bact_exopeptidase_dim_dom"/>
</dbReference>
<proteinExistence type="predicted"/>
<evidence type="ECO:0000259" key="4">
    <source>
        <dbReference type="Pfam" id="PF07687"/>
    </source>
</evidence>
<dbReference type="EMBL" id="SJPI01000001">
    <property type="protein sequence ID" value="TWT53925.1"/>
    <property type="molecule type" value="Genomic_DNA"/>
</dbReference>
<gene>
    <name evidence="5" type="primary">cpg2_1</name>
    <name evidence="5" type="ORF">Pla22_15590</name>
</gene>
<comment type="caution">
    <text evidence="5">The sequence shown here is derived from an EMBL/GenBank/DDBJ whole genome shotgun (WGS) entry which is preliminary data.</text>
</comment>
<sequence>MNAKLADALGWIATKRDDAIEQLIRWCNQNSWSMDEPRLRDMAELVIRDFGKIGVEFQSLSLPPLRLLGEDGEWMEGATGPALLWHHNPQAKHRVLLMIHYDTVYPSDAEPNFCVRVDGHGAEPATLVGPGVADAKGGIAVIALAVEAMLRFDLLRDIGVSILLNPDEEIGSTASATLMQELASQFAYGLVFEPTLPDGTLVAARKGSGNFAIYVRGRSAHAGRNIEDGRNAIVHLANIIVELNRLHDPDSGVSVNVGQVSGGGPLNQVPDLANVKFNIRVNDRSSMERMQEKLHTLVERLSTNGFSVAVLGEFHSPPKLVSPAIEQLQAVVMKAGKSLGRPIQWRDTGGACDGSKLAGWGLPNIDTMSVTGGNLHSPQEYMQIDSLTKAAQTVVATIQEMASR</sequence>
<dbReference type="InterPro" id="IPR011650">
    <property type="entry name" value="Peptidase_M20_dimer"/>
</dbReference>
<dbReference type="InterPro" id="IPR017150">
    <property type="entry name" value="Pept_M20_glutamate_carboxypep"/>
</dbReference>